<feature type="disulfide bond" evidence="12">
    <location>
        <begin position="532"/>
        <end position="541"/>
    </location>
</feature>
<evidence type="ECO:0000259" key="16">
    <source>
        <dbReference type="SMART" id="SM00181"/>
    </source>
</evidence>
<dbReference type="Gene3D" id="3.40.50.410">
    <property type="entry name" value="von Willebrand factor, type A domain"/>
    <property type="match status" value="1"/>
</dbReference>
<evidence type="ECO:0000313" key="19">
    <source>
        <dbReference type="EMBL" id="CAG9773873.1"/>
    </source>
</evidence>
<dbReference type="PROSITE" id="PS52047">
    <property type="entry name" value="I_EGF_2"/>
    <property type="match status" value="1"/>
</dbReference>
<dbReference type="AlphaFoldDB" id="A0A9N9QK72"/>
<name>A0A9N9QK72_9CUCU</name>
<evidence type="ECO:0000256" key="6">
    <source>
        <dbReference type="ARBA" id="ARBA00022889"/>
    </source>
</evidence>
<evidence type="ECO:0000256" key="5">
    <source>
        <dbReference type="ARBA" id="ARBA00022737"/>
    </source>
</evidence>
<feature type="disulfide bond" evidence="12">
    <location>
        <begin position="559"/>
        <end position="564"/>
    </location>
</feature>
<dbReference type="PANTHER" id="PTHR10082:SF60">
    <property type="entry name" value="INTEGRIN BETA-PS"/>
    <property type="match status" value="1"/>
</dbReference>
<keyword evidence="6 13" id="KW-0130">Cell adhesion</keyword>
<feature type="disulfide bond" evidence="12">
    <location>
        <begin position="525"/>
        <end position="530"/>
    </location>
</feature>
<dbReference type="Pfam" id="PF00362">
    <property type="entry name" value="Integrin_beta"/>
    <property type="match status" value="1"/>
</dbReference>
<feature type="disulfide bond" evidence="12">
    <location>
        <begin position="403"/>
        <end position="415"/>
    </location>
</feature>
<evidence type="ECO:0000256" key="15">
    <source>
        <dbReference type="SAM" id="SignalP"/>
    </source>
</evidence>
<keyword evidence="10 12" id="KW-1015">Disulfide bond</keyword>
<feature type="disulfide bond" evidence="12">
    <location>
        <begin position="577"/>
        <end position="584"/>
    </location>
</feature>
<evidence type="ECO:0000256" key="12">
    <source>
        <dbReference type="PIRSR" id="PIRSR002512-1"/>
    </source>
</evidence>
<gene>
    <name evidence="19" type="ORF">CEUTPL_LOCUS14258</name>
</gene>
<keyword evidence="7 14" id="KW-1133">Transmembrane helix</keyword>
<keyword evidence="8 13" id="KW-0401">Integrin</keyword>
<dbReference type="Proteomes" id="UP001152799">
    <property type="component" value="Chromosome 9"/>
</dbReference>
<dbReference type="SMART" id="SM00181">
    <property type="entry name" value="EGF"/>
    <property type="match status" value="3"/>
</dbReference>
<evidence type="ECO:0000256" key="1">
    <source>
        <dbReference type="ARBA" id="ARBA00004479"/>
    </source>
</evidence>
<dbReference type="InterPro" id="IPR002369">
    <property type="entry name" value="Integrin_bsu_VWA"/>
</dbReference>
<comment type="similarity">
    <text evidence="2 13">Belongs to the integrin beta chain family.</text>
</comment>
<keyword evidence="5" id="KW-0677">Repeat</keyword>
<evidence type="ECO:0000256" key="14">
    <source>
        <dbReference type="SAM" id="Phobius"/>
    </source>
</evidence>
<dbReference type="EMBL" id="OU892285">
    <property type="protein sequence ID" value="CAG9773873.1"/>
    <property type="molecule type" value="Genomic_DNA"/>
</dbReference>
<evidence type="ECO:0000256" key="2">
    <source>
        <dbReference type="ARBA" id="ARBA00007449"/>
    </source>
</evidence>
<keyword evidence="11" id="KW-0325">Glycoprotein</keyword>
<keyword evidence="4 15" id="KW-0732">Signal</keyword>
<dbReference type="SUPFAM" id="SSF69179">
    <property type="entry name" value="Integrin domains"/>
    <property type="match status" value="1"/>
</dbReference>
<dbReference type="InterPro" id="IPR015812">
    <property type="entry name" value="Integrin_bsu"/>
</dbReference>
<dbReference type="GO" id="GO:0033627">
    <property type="term" value="P:cell adhesion mediated by integrin"/>
    <property type="evidence" value="ECO:0007669"/>
    <property type="project" value="TreeGrafter"/>
</dbReference>
<feature type="disulfide bond" evidence="12">
    <location>
        <begin position="490"/>
        <end position="499"/>
    </location>
</feature>
<feature type="domain" description="Integrin beta subunit VWA" evidence="17">
    <location>
        <begin position="35"/>
        <end position="467"/>
    </location>
</feature>
<evidence type="ECO:0000256" key="8">
    <source>
        <dbReference type="ARBA" id="ARBA00023037"/>
    </source>
</evidence>
<keyword evidence="3 13" id="KW-0812">Transmembrane</keyword>
<dbReference type="SUPFAM" id="SSF103575">
    <property type="entry name" value="Plexin repeat"/>
    <property type="match status" value="1"/>
</dbReference>
<feature type="disulfide bond" evidence="12">
    <location>
        <begin position="478"/>
        <end position="488"/>
    </location>
</feature>
<keyword evidence="20" id="KW-1185">Reference proteome</keyword>
<evidence type="ECO:0000256" key="11">
    <source>
        <dbReference type="ARBA" id="ARBA00023180"/>
    </source>
</evidence>
<dbReference type="SUPFAM" id="SSF53300">
    <property type="entry name" value="vWA-like"/>
    <property type="match status" value="1"/>
</dbReference>
<feature type="domain" description="EGF-like" evidence="16">
    <location>
        <begin position="583"/>
        <end position="616"/>
    </location>
</feature>
<feature type="disulfide bond" evidence="12">
    <location>
        <begin position="39"/>
        <end position="72"/>
    </location>
</feature>
<evidence type="ECO:0000256" key="3">
    <source>
        <dbReference type="ARBA" id="ARBA00022692"/>
    </source>
</evidence>
<dbReference type="InterPro" id="IPR057073">
    <property type="entry name" value="EGF_integrin_2"/>
</dbReference>
<feature type="disulfide bond" evidence="12">
    <location>
        <begin position="527"/>
        <end position="553"/>
    </location>
</feature>
<accession>A0A9N9QK72</accession>
<dbReference type="InterPro" id="IPR032695">
    <property type="entry name" value="Integrin_dom_sf"/>
</dbReference>
<dbReference type="InterPro" id="IPR013111">
    <property type="entry name" value="EGF_extracell"/>
</dbReference>
<dbReference type="Pfam" id="PF07974">
    <property type="entry name" value="EGF_2"/>
    <property type="match status" value="1"/>
</dbReference>
<sequence length="776" mass="87736">MYKLVASLLVISSFVCVQADDCPEILKLLCHEQKNCGNCMLAHSCCNWCYDNTNFTGIYKCDFEEALSSAGCGASGQEFNQDSSVKFVQNLDFTAISSAEDANSAIQIKPQSYRVILRKDSAVNLTFTYKAAKNYPLELYYLGDLSYSMKTHLETLKNIGDELGNSLEKLTKHYKLAYGSFLDKPGMPFIWTDKDKYENPCQTGAEKCEKTYLFKHSLNFTDNMSLFFEQVQNSKISANVDDLDGALEAIFQILVCSQQFGWSEFSRKIILLSTDSFLHTEGDGILAGASEVNIKELCLMNSTGDHTDPLRYDYPSVAQIKGLLRKHKANLIVAVTKDKIKPYQRMETDILEHEAFVGELQKDSSTNIIDLVKAGFYDFVKQVEFSVNTTHAPELGVKFFGDCYGLGHFNNTSGCWNIEEEKPVQFKLEISLKETTRKFSEQIHIREKNINEEIEINIEYVAGTCKCPNYKSQEDLMCENGRNDCGMCACDLGWKGDKCSEECKEDPHACRQDEETISCSGQGDCICGKCQCPVPYTGQFCEFECPYKNHIICSNRGTCYEGVCSCQKGYTGEDCSCEVSTKECRIVEDSKLCNGQGVCECNQCACAEGYSGKYCEISQDKNLFCESYEKYVREFVMEENSNKSVAIQETKVLFEEWENDGLCDASDTCSIVYFPSQVQRCQIDYCYHRGENNTVHLGITNKICFFTNEAYGMTMFLGVFVAVLLGGIIIILFRKFQIYRQDKAEYKRFVNASKNITEMNPLYVSPVSTYNNPMAR</sequence>
<dbReference type="GO" id="GO:0007160">
    <property type="term" value="P:cell-matrix adhesion"/>
    <property type="evidence" value="ECO:0007669"/>
    <property type="project" value="TreeGrafter"/>
</dbReference>
<dbReference type="InterPro" id="IPR014836">
    <property type="entry name" value="Integrin_bsu_cyt_dom"/>
</dbReference>
<feature type="disulfide bond" evidence="12">
    <location>
        <begin position="599"/>
        <end position="604"/>
    </location>
</feature>
<evidence type="ECO:0000259" key="18">
    <source>
        <dbReference type="SMART" id="SM01241"/>
    </source>
</evidence>
<dbReference type="Gene3D" id="2.60.40.1510">
    <property type="entry name" value="ntegrin, alpha v. Chain A, domain 3"/>
    <property type="match status" value="1"/>
</dbReference>
<dbReference type="InterPro" id="IPR036465">
    <property type="entry name" value="vWFA_dom_sf"/>
</dbReference>
<feature type="disulfide bond" evidence="12">
    <location>
        <begin position="485"/>
        <end position="519"/>
    </location>
</feature>
<feature type="disulfide bond" evidence="12">
    <location>
        <begin position="566"/>
        <end position="575"/>
    </location>
</feature>
<protein>
    <recommendedName>
        <fullName evidence="13">Integrin beta</fullName>
    </recommendedName>
</protein>
<evidence type="ECO:0000256" key="9">
    <source>
        <dbReference type="ARBA" id="ARBA00023136"/>
    </source>
</evidence>
<feature type="disulfide bond" evidence="12">
    <location>
        <begin position="256"/>
        <end position="298"/>
    </location>
</feature>
<dbReference type="SMART" id="SM00187">
    <property type="entry name" value="INB"/>
    <property type="match status" value="1"/>
</dbReference>
<dbReference type="OrthoDB" id="410592at2759"/>
<dbReference type="GO" id="GO:0005925">
    <property type="term" value="C:focal adhesion"/>
    <property type="evidence" value="ECO:0007669"/>
    <property type="project" value="TreeGrafter"/>
</dbReference>
<feature type="transmembrane region" description="Helical" evidence="14">
    <location>
        <begin position="710"/>
        <end position="733"/>
    </location>
</feature>
<organism evidence="19 20">
    <name type="scientific">Ceutorhynchus assimilis</name>
    <name type="common">cabbage seed weevil</name>
    <dbReference type="NCBI Taxonomy" id="467358"/>
    <lineage>
        <taxon>Eukaryota</taxon>
        <taxon>Metazoa</taxon>
        <taxon>Ecdysozoa</taxon>
        <taxon>Arthropoda</taxon>
        <taxon>Hexapoda</taxon>
        <taxon>Insecta</taxon>
        <taxon>Pterygota</taxon>
        <taxon>Neoptera</taxon>
        <taxon>Endopterygota</taxon>
        <taxon>Coleoptera</taxon>
        <taxon>Polyphaga</taxon>
        <taxon>Cucujiformia</taxon>
        <taxon>Curculionidae</taxon>
        <taxon>Ceutorhynchinae</taxon>
        <taxon>Ceutorhynchus</taxon>
    </lineage>
</organism>
<dbReference type="PRINTS" id="PR01186">
    <property type="entry name" value="INTEGRINB"/>
</dbReference>
<dbReference type="SMART" id="SM01241">
    <property type="entry name" value="Integrin_b_cyt"/>
    <property type="match status" value="1"/>
</dbReference>
<dbReference type="InterPro" id="IPR057243">
    <property type="entry name" value="Integrin_I-EGF_CS"/>
</dbReference>
<evidence type="ECO:0000256" key="10">
    <source>
        <dbReference type="ARBA" id="ARBA00023157"/>
    </source>
</evidence>
<dbReference type="PANTHER" id="PTHR10082">
    <property type="entry name" value="INTEGRIN BETA SUBUNIT"/>
    <property type="match status" value="1"/>
</dbReference>
<feature type="chain" id="PRO_5040392510" description="Integrin beta" evidence="15">
    <location>
        <begin position="20"/>
        <end position="776"/>
    </location>
</feature>
<feature type="domain" description="EGF-like" evidence="16">
    <location>
        <begin position="544"/>
        <end position="578"/>
    </location>
</feature>
<evidence type="ECO:0000256" key="13">
    <source>
        <dbReference type="RuleBase" id="RU000633"/>
    </source>
</evidence>
<feature type="signal peptide" evidence="15">
    <location>
        <begin position="1"/>
        <end position="19"/>
    </location>
</feature>
<dbReference type="Pfam" id="PF08725">
    <property type="entry name" value="Integrin_b_cyt"/>
    <property type="match status" value="1"/>
</dbReference>
<dbReference type="PIRSF" id="PIRSF002512">
    <property type="entry name" value="Integrin_B"/>
    <property type="match status" value="1"/>
</dbReference>
<feature type="disulfide bond" evidence="12">
    <location>
        <begin position="606"/>
        <end position="615"/>
    </location>
</feature>
<feature type="domain" description="Integrin beta subunit cytoplasmic" evidence="18">
    <location>
        <begin position="735"/>
        <end position="776"/>
    </location>
</feature>
<reference evidence="19" key="1">
    <citation type="submission" date="2022-01" db="EMBL/GenBank/DDBJ databases">
        <authorList>
            <person name="King R."/>
        </authorList>
    </citation>
    <scope>NUCLEOTIDE SEQUENCE</scope>
</reference>
<evidence type="ECO:0000256" key="4">
    <source>
        <dbReference type="ARBA" id="ARBA00022729"/>
    </source>
</evidence>
<dbReference type="InterPro" id="IPR000742">
    <property type="entry name" value="EGF"/>
</dbReference>
<evidence type="ECO:0000313" key="20">
    <source>
        <dbReference type="Proteomes" id="UP001152799"/>
    </source>
</evidence>
<evidence type="ECO:0000256" key="7">
    <source>
        <dbReference type="ARBA" id="ARBA00022989"/>
    </source>
</evidence>
<dbReference type="Pfam" id="PF23105">
    <property type="entry name" value="EGF_integrin"/>
    <property type="match status" value="1"/>
</dbReference>
<dbReference type="PROSITE" id="PS00243">
    <property type="entry name" value="I_EGF_1"/>
    <property type="match status" value="2"/>
</dbReference>
<keyword evidence="9 14" id="KW-0472">Membrane</keyword>
<evidence type="ECO:0000259" key="17">
    <source>
        <dbReference type="SMART" id="SM00187"/>
    </source>
</evidence>
<dbReference type="GO" id="GO:0008305">
    <property type="term" value="C:integrin complex"/>
    <property type="evidence" value="ECO:0007669"/>
    <property type="project" value="TreeGrafter"/>
</dbReference>
<dbReference type="GO" id="GO:0005178">
    <property type="term" value="F:integrin binding"/>
    <property type="evidence" value="ECO:0007669"/>
    <property type="project" value="TreeGrafter"/>
</dbReference>
<dbReference type="Gene3D" id="2.10.25.10">
    <property type="entry name" value="Laminin"/>
    <property type="match status" value="3"/>
</dbReference>
<feature type="disulfide bond" evidence="12">
    <location>
        <begin position="49"/>
        <end position="61"/>
    </location>
</feature>
<comment type="subcellular location">
    <subcellularLocation>
        <location evidence="13">Cell membrane</location>
        <topology evidence="13">Single-pass type I membrane protein</topology>
    </subcellularLocation>
    <subcellularLocation>
        <location evidence="1">Membrane</location>
        <topology evidence="1">Single-pass type I membrane protein</topology>
    </subcellularLocation>
</comment>
<dbReference type="GO" id="GO:0016477">
    <property type="term" value="P:cell migration"/>
    <property type="evidence" value="ECO:0007669"/>
    <property type="project" value="TreeGrafter"/>
</dbReference>
<dbReference type="GO" id="GO:0007229">
    <property type="term" value="P:integrin-mediated signaling pathway"/>
    <property type="evidence" value="ECO:0007669"/>
    <property type="project" value="UniProtKB-KW"/>
</dbReference>
<proteinExistence type="inferred from homology"/>
<dbReference type="SUPFAM" id="SSF57196">
    <property type="entry name" value="EGF/Laminin"/>
    <property type="match status" value="1"/>
</dbReference>
<dbReference type="GO" id="GO:0009986">
    <property type="term" value="C:cell surface"/>
    <property type="evidence" value="ECO:0007669"/>
    <property type="project" value="TreeGrafter"/>
</dbReference>
<dbReference type="Gene3D" id="1.20.5.100">
    <property type="entry name" value="Cytochrome c1, transmembrane anchor, C-terminal"/>
    <property type="match status" value="1"/>
</dbReference>
<dbReference type="GO" id="GO:0007157">
    <property type="term" value="P:heterophilic cell-cell adhesion via plasma membrane cell adhesion molecules"/>
    <property type="evidence" value="ECO:0007669"/>
    <property type="project" value="UniProtKB-ARBA"/>
</dbReference>
<feature type="domain" description="EGF-like" evidence="16">
    <location>
        <begin position="502"/>
        <end position="542"/>
    </location>
</feature>
<feature type="disulfide bond" evidence="12">
    <location>
        <begin position="201"/>
        <end position="208"/>
    </location>
</feature>
<feature type="disulfide bond" evidence="12">
    <location>
        <begin position="36"/>
        <end position="46"/>
    </location>
</feature>